<keyword evidence="5" id="KW-1185">Reference proteome</keyword>
<dbReference type="SUPFAM" id="SSF81383">
    <property type="entry name" value="F-box domain"/>
    <property type="match status" value="1"/>
</dbReference>
<dbReference type="EMBL" id="JAKUCV010003720">
    <property type="protein sequence ID" value="KAJ4837863.1"/>
    <property type="molecule type" value="Genomic_DNA"/>
</dbReference>
<dbReference type="OrthoDB" id="1139140at2759"/>
<dbReference type="InterPro" id="IPR032675">
    <property type="entry name" value="LRR_dom_sf"/>
</dbReference>
<evidence type="ECO:0000256" key="1">
    <source>
        <dbReference type="SAM" id="MobiDB-lite"/>
    </source>
</evidence>
<dbReference type="Proteomes" id="UP001141552">
    <property type="component" value="Unassembled WGS sequence"/>
</dbReference>
<dbReference type="PANTHER" id="PTHR34145:SF28">
    <property type="entry name" value="F-BOX DOMAIN-CONTAINING PROTEIN"/>
    <property type="match status" value="1"/>
</dbReference>
<dbReference type="InterPro" id="IPR001810">
    <property type="entry name" value="F-box_dom"/>
</dbReference>
<evidence type="ECO:0000259" key="2">
    <source>
        <dbReference type="Pfam" id="PF00646"/>
    </source>
</evidence>
<dbReference type="Gene3D" id="3.80.10.10">
    <property type="entry name" value="Ribonuclease Inhibitor"/>
    <property type="match status" value="1"/>
</dbReference>
<gene>
    <name evidence="4" type="ORF">Tsubulata_019746</name>
</gene>
<dbReference type="InterPro" id="IPR053772">
    <property type="entry name" value="At1g61320/At1g61330-like"/>
</dbReference>
<dbReference type="AlphaFoldDB" id="A0A9Q0FUM2"/>
<evidence type="ECO:0000313" key="5">
    <source>
        <dbReference type="Proteomes" id="UP001141552"/>
    </source>
</evidence>
<dbReference type="InterPro" id="IPR036047">
    <property type="entry name" value="F-box-like_dom_sf"/>
</dbReference>
<evidence type="ECO:0000313" key="4">
    <source>
        <dbReference type="EMBL" id="KAJ4837863.1"/>
    </source>
</evidence>
<name>A0A9Q0FUM2_9ROSI</name>
<feature type="domain" description="F-box/LRR-repeat protein 15/At3g58940/PEG3-like LRR" evidence="3">
    <location>
        <begin position="128"/>
        <end position="290"/>
    </location>
</feature>
<proteinExistence type="predicted"/>
<feature type="domain" description="F-box" evidence="2">
    <location>
        <begin position="23"/>
        <end position="64"/>
    </location>
</feature>
<dbReference type="PANTHER" id="PTHR34145">
    <property type="entry name" value="OS02G0105600 PROTEIN"/>
    <property type="match status" value="1"/>
</dbReference>
<accession>A0A9Q0FUM2</accession>
<feature type="region of interest" description="Disordered" evidence="1">
    <location>
        <begin position="1"/>
        <end position="20"/>
    </location>
</feature>
<organism evidence="4 5">
    <name type="scientific">Turnera subulata</name>
    <dbReference type="NCBI Taxonomy" id="218843"/>
    <lineage>
        <taxon>Eukaryota</taxon>
        <taxon>Viridiplantae</taxon>
        <taxon>Streptophyta</taxon>
        <taxon>Embryophyta</taxon>
        <taxon>Tracheophyta</taxon>
        <taxon>Spermatophyta</taxon>
        <taxon>Magnoliopsida</taxon>
        <taxon>eudicotyledons</taxon>
        <taxon>Gunneridae</taxon>
        <taxon>Pentapetalae</taxon>
        <taxon>rosids</taxon>
        <taxon>fabids</taxon>
        <taxon>Malpighiales</taxon>
        <taxon>Passifloraceae</taxon>
        <taxon>Turnera</taxon>
    </lineage>
</organism>
<dbReference type="Pfam" id="PF24758">
    <property type="entry name" value="LRR_At5g56370"/>
    <property type="match status" value="1"/>
</dbReference>
<dbReference type="InterPro" id="IPR055411">
    <property type="entry name" value="LRR_FXL15/At3g58940/PEG3-like"/>
</dbReference>
<reference evidence="4" key="1">
    <citation type="submission" date="2022-02" db="EMBL/GenBank/DDBJ databases">
        <authorList>
            <person name="Henning P.M."/>
            <person name="McCubbin A.G."/>
            <person name="Shore J.S."/>
        </authorList>
    </citation>
    <scope>NUCLEOTIDE SEQUENCE</scope>
    <source>
        <strain evidence="4">F60SS</strain>
        <tissue evidence="4">Leaves</tissue>
    </source>
</reference>
<feature type="compositionally biased region" description="Polar residues" evidence="1">
    <location>
        <begin position="1"/>
        <end position="12"/>
    </location>
</feature>
<sequence length="514" mass="57928">MDSIMERSSSGTSEEEDMCDDRLSRLPENINCSILSLLPAETDRVCLSVVSKTWHKSWTSFPIFQFSESLMGLLDVQNQGMEEEDIKYMRQEFINFVEYSLRKKTCLSVLELSVSLYPDTTIGPATVGWIRKALNEHGVEELNLHIIKKHGWPNRRLVLPRNFLSAEKLTILKLAGCSFVRPSHNSSLSWPSLKVLHLSDVTLGGQFLDGLVKSCPLIEDVALTLCHFKYEELSVFGFTRLVQVVLCRPIKLERIEVENVPNLLMFTINERSFDGWKHVFIAANTNLEVLKLSSWSVCPEVCTDISSKFPALKVLHLNLCSLDRIQISSPQLEELALWSSTNVVAIVDAPKLKSFKHWSPLLATAAPPHVTVTYVTRVLNVTVQGRQSLHGLQLEDFQVYELGVFDLFKTREYLANFKLIKQLGMSIHDKIVCEGEPWKNSLELGSCDIVPIPAMPSIKCLELEYTLATVKDDANYEGALDGLLWICHPESVLVSFLPGNVPCFAILLITAFCK</sequence>
<reference evidence="4" key="2">
    <citation type="journal article" date="2023" name="Plants (Basel)">
        <title>Annotation of the Turnera subulata (Passifloraceae) Draft Genome Reveals the S-Locus Evolved after the Divergence of Turneroideae from Passifloroideae in a Stepwise Manner.</title>
        <authorList>
            <person name="Henning P.M."/>
            <person name="Roalson E.H."/>
            <person name="Mir W."/>
            <person name="McCubbin A.G."/>
            <person name="Shore J.S."/>
        </authorList>
    </citation>
    <scope>NUCLEOTIDE SEQUENCE</scope>
    <source>
        <strain evidence="4">F60SS</strain>
    </source>
</reference>
<evidence type="ECO:0008006" key="6">
    <source>
        <dbReference type="Google" id="ProtNLM"/>
    </source>
</evidence>
<evidence type="ECO:0000259" key="3">
    <source>
        <dbReference type="Pfam" id="PF24758"/>
    </source>
</evidence>
<comment type="caution">
    <text evidence="4">The sequence shown here is derived from an EMBL/GenBank/DDBJ whole genome shotgun (WGS) entry which is preliminary data.</text>
</comment>
<dbReference type="SUPFAM" id="SSF52047">
    <property type="entry name" value="RNI-like"/>
    <property type="match status" value="1"/>
</dbReference>
<protein>
    <recommendedName>
        <fullName evidence="6">F-box domain-containing protein</fullName>
    </recommendedName>
</protein>
<dbReference type="Pfam" id="PF00646">
    <property type="entry name" value="F-box"/>
    <property type="match status" value="1"/>
</dbReference>